<evidence type="ECO:0000313" key="2">
    <source>
        <dbReference type="Proteomes" id="UP001239111"/>
    </source>
</evidence>
<gene>
    <name evidence="1" type="ORF">QAD02_014493</name>
</gene>
<name>A0ACC2P6Q2_9HYME</name>
<proteinExistence type="predicted"/>
<sequence>MIFEGEDDVRDFATVYRKEYGLKRIKKILRTKTFAPEEKVDYNVISEAYKNRIRTQSENENLPYSKRSESAEEYMRKIAEEYPRLHGFLSRAPPDEAVIEREMQKLIKSVYQEEYCTGKDEEQEVDRIILPENYPISETIQSKSYRDPKLLGANNSLKQRVKKPDDNLGFNKKEREILQTKTGKSEYQDHFDKVGELIMKEEFYGSPMPKDLSDEQIEEMIKQKSACSEMLMDTSEDNIISQIF</sequence>
<reference evidence="1" key="1">
    <citation type="submission" date="2023-04" db="EMBL/GenBank/DDBJ databases">
        <title>A chromosome-level genome assembly of the parasitoid wasp Eretmocerus hayati.</title>
        <authorList>
            <person name="Zhong Y."/>
            <person name="Liu S."/>
            <person name="Liu Y."/>
        </authorList>
    </citation>
    <scope>NUCLEOTIDE SEQUENCE</scope>
    <source>
        <strain evidence="1">ZJU_SS_LIU_2023</strain>
    </source>
</reference>
<evidence type="ECO:0000313" key="1">
    <source>
        <dbReference type="EMBL" id="KAJ8678706.1"/>
    </source>
</evidence>
<accession>A0ACC2P6Q2</accession>
<comment type="caution">
    <text evidence="1">The sequence shown here is derived from an EMBL/GenBank/DDBJ whole genome shotgun (WGS) entry which is preliminary data.</text>
</comment>
<dbReference type="Proteomes" id="UP001239111">
    <property type="component" value="Chromosome 2"/>
</dbReference>
<protein>
    <submittedName>
        <fullName evidence="1">Uncharacterized protein</fullName>
    </submittedName>
</protein>
<organism evidence="1 2">
    <name type="scientific">Eretmocerus hayati</name>
    <dbReference type="NCBI Taxonomy" id="131215"/>
    <lineage>
        <taxon>Eukaryota</taxon>
        <taxon>Metazoa</taxon>
        <taxon>Ecdysozoa</taxon>
        <taxon>Arthropoda</taxon>
        <taxon>Hexapoda</taxon>
        <taxon>Insecta</taxon>
        <taxon>Pterygota</taxon>
        <taxon>Neoptera</taxon>
        <taxon>Endopterygota</taxon>
        <taxon>Hymenoptera</taxon>
        <taxon>Apocrita</taxon>
        <taxon>Proctotrupomorpha</taxon>
        <taxon>Chalcidoidea</taxon>
        <taxon>Aphelinidae</taxon>
        <taxon>Aphelininae</taxon>
        <taxon>Eretmocerus</taxon>
    </lineage>
</organism>
<dbReference type="EMBL" id="CM056742">
    <property type="protein sequence ID" value="KAJ8678706.1"/>
    <property type="molecule type" value="Genomic_DNA"/>
</dbReference>
<keyword evidence="2" id="KW-1185">Reference proteome</keyword>